<dbReference type="Pfam" id="PF16344">
    <property type="entry name" value="FecR_C"/>
    <property type="match status" value="1"/>
</dbReference>
<feature type="transmembrane region" description="Helical" evidence="1">
    <location>
        <begin position="88"/>
        <end position="109"/>
    </location>
</feature>
<dbReference type="InterPro" id="IPR012373">
    <property type="entry name" value="Ferrdict_sens_TM"/>
</dbReference>
<accession>A0A4Q1CZK2</accession>
<evidence type="ECO:0000313" key="4">
    <source>
        <dbReference type="EMBL" id="RXK80837.1"/>
    </source>
</evidence>
<dbReference type="Pfam" id="PF04773">
    <property type="entry name" value="FecR"/>
    <property type="match status" value="1"/>
</dbReference>
<keyword evidence="1" id="KW-0472">Membrane</keyword>
<dbReference type="Gene3D" id="2.60.120.1440">
    <property type="match status" value="1"/>
</dbReference>
<name>A0A4Q1CZK2_9BACT</name>
<keyword evidence="1" id="KW-0812">Transmembrane</keyword>
<proteinExistence type="predicted"/>
<evidence type="ECO:0000313" key="5">
    <source>
        <dbReference type="Proteomes" id="UP000290545"/>
    </source>
</evidence>
<reference evidence="4 5" key="1">
    <citation type="submission" date="2019-01" db="EMBL/GenBank/DDBJ databases">
        <title>Filimonas sp. strain TTM-71.</title>
        <authorList>
            <person name="Chen W.-M."/>
        </authorList>
    </citation>
    <scope>NUCLEOTIDE SEQUENCE [LARGE SCALE GENOMIC DNA]</scope>
    <source>
        <strain evidence="4 5">TTM-71</strain>
    </source>
</reference>
<sequence>MQQNQLEALLWGYFNKTLNEQQRQELFALIRSGQHQQYIEQFLQQLLEQQQDYPEHLDERTSNEILQAIQQLKKTDTRQKKPGGNIRMYRWMYAVAAAILVVAAAVAIFRQGNLPVQRYVQQVNSDIPERRYGAILTLPPGRQVVFDKQLKDTSFISNDVEINMKHGVLYFNRRSVSGDLSNVQYTVTTPRGRQFSLVMPDGTKVWLNAASAVSFQGFGNNAKRAVTVAGEAFFDVNPVAQNAFSVQTGSGIVVQVLGTCFNINAYLNEPAHVTTLINGKIKLVKGERNVVMHPGEQAIANNKTPAGLTLLKGVDTAGAVAWTKGLFNFKGITIEALGRQIERWYNINVEVDAESSLHEIKLGGSLSQDIPLADLMTALESFGIHSKIVNNHLLISAGKPR</sequence>
<evidence type="ECO:0000256" key="1">
    <source>
        <dbReference type="SAM" id="Phobius"/>
    </source>
</evidence>
<keyword evidence="1" id="KW-1133">Transmembrane helix</keyword>
<dbReference type="PANTHER" id="PTHR30273:SF2">
    <property type="entry name" value="PROTEIN FECR"/>
    <property type="match status" value="1"/>
</dbReference>
<dbReference type="Gene3D" id="3.55.50.30">
    <property type="match status" value="1"/>
</dbReference>
<dbReference type="InterPro" id="IPR006860">
    <property type="entry name" value="FecR"/>
</dbReference>
<dbReference type="Proteomes" id="UP000290545">
    <property type="component" value="Unassembled WGS sequence"/>
</dbReference>
<organism evidence="4 5">
    <name type="scientific">Filimonas effusa</name>
    <dbReference type="NCBI Taxonomy" id="2508721"/>
    <lineage>
        <taxon>Bacteria</taxon>
        <taxon>Pseudomonadati</taxon>
        <taxon>Bacteroidota</taxon>
        <taxon>Chitinophagia</taxon>
        <taxon>Chitinophagales</taxon>
        <taxon>Chitinophagaceae</taxon>
        <taxon>Filimonas</taxon>
    </lineage>
</organism>
<dbReference type="OrthoDB" id="645173at2"/>
<evidence type="ECO:0000259" key="3">
    <source>
        <dbReference type="Pfam" id="PF16344"/>
    </source>
</evidence>
<feature type="domain" description="FecR protein" evidence="2">
    <location>
        <begin position="186"/>
        <end position="281"/>
    </location>
</feature>
<dbReference type="GO" id="GO:0016989">
    <property type="term" value="F:sigma factor antagonist activity"/>
    <property type="evidence" value="ECO:0007669"/>
    <property type="project" value="TreeGrafter"/>
</dbReference>
<dbReference type="EMBL" id="SDHZ01000005">
    <property type="protein sequence ID" value="RXK80837.1"/>
    <property type="molecule type" value="Genomic_DNA"/>
</dbReference>
<dbReference type="PANTHER" id="PTHR30273">
    <property type="entry name" value="PERIPLASMIC SIGNAL SENSOR AND SIGMA FACTOR ACTIVATOR FECR-RELATED"/>
    <property type="match status" value="1"/>
</dbReference>
<evidence type="ECO:0000259" key="2">
    <source>
        <dbReference type="Pfam" id="PF04773"/>
    </source>
</evidence>
<dbReference type="AlphaFoldDB" id="A0A4Q1CZK2"/>
<dbReference type="InterPro" id="IPR032508">
    <property type="entry name" value="FecR_C"/>
</dbReference>
<dbReference type="RefSeq" id="WP_129005929.1">
    <property type="nucleotide sequence ID" value="NZ_SDHZ01000005.1"/>
</dbReference>
<keyword evidence="5" id="KW-1185">Reference proteome</keyword>
<gene>
    <name evidence="4" type="ORF">ESB13_22025</name>
</gene>
<feature type="domain" description="Protein FecR C-terminal" evidence="3">
    <location>
        <begin position="327"/>
        <end position="394"/>
    </location>
</feature>
<comment type="caution">
    <text evidence="4">The sequence shown here is derived from an EMBL/GenBank/DDBJ whole genome shotgun (WGS) entry which is preliminary data.</text>
</comment>
<protein>
    <submittedName>
        <fullName evidence="4">DUF4974 domain-containing protein</fullName>
    </submittedName>
</protein>